<dbReference type="Pfam" id="PF01636">
    <property type="entry name" value="APH"/>
    <property type="match status" value="1"/>
</dbReference>
<dbReference type="PANTHER" id="PTHR21064:SF6">
    <property type="entry name" value="AMINOGLYCOSIDE PHOSPHOTRANSFERASE DOMAIN-CONTAINING PROTEIN"/>
    <property type="match status" value="1"/>
</dbReference>
<comment type="similarity">
    <text evidence="1">Belongs to the pseudomonas-type ThrB family.</text>
</comment>
<gene>
    <name evidence="3" type="ORF">L1F31_13455</name>
</gene>
<dbReference type="EMBL" id="CP093443">
    <property type="protein sequence ID" value="UVI35116.1"/>
    <property type="molecule type" value="Genomic_DNA"/>
</dbReference>
<dbReference type="InterPro" id="IPR011009">
    <property type="entry name" value="Kinase-like_dom_sf"/>
</dbReference>
<proteinExistence type="inferred from homology"/>
<dbReference type="InterPro" id="IPR002575">
    <property type="entry name" value="Aminoglycoside_PTrfase"/>
</dbReference>
<evidence type="ECO:0000313" key="4">
    <source>
        <dbReference type="Proteomes" id="UP001064879"/>
    </source>
</evidence>
<dbReference type="InterPro" id="IPR008266">
    <property type="entry name" value="Tyr_kinase_AS"/>
</dbReference>
<dbReference type="RefSeq" id="WP_265417789.1">
    <property type="nucleotide sequence ID" value="NZ_CP093443.1"/>
</dbReference>
<accession>A0ABY5SPR4</accession>
<dbReference type="PANTHER" id="PTHR21064">
    <property type="entry name" value="AMINOGLYCOSIDE PHOSPHOTRANSFERASE DOMAIN-CONTAINING PROTEIN-RELATED"/>
    <property type="match status" value="1"/>
</dbReference>
<evidence type="ECO:0000259" key="2">
    <source>
        <dbReference type="Pfam" id="PF01636"/>
    </source>
</evidence>
<dbReference type="PROSITE" id="PS00109">
    <property type="entry name" value="PROTEIN_KINASE_TYR"/>
    <property type="match status" value="1"/>
</dbReference>
<evidence type="ECO:0000256" key="1">
    <source>
        <dbReference type="ARBA" id="ARBA00038240"/>
    </source>
</evidence>
<organism evidence="3 4">
    <name type="scientific">Brevibacterium spongiae</name>
    <dbReference type="NCBI Taxonomy" id="2909672"/>
    <lineage>
        <taxon>Bacteria</taxon>
        <taxon>Bacillati</taxon>
        <taxon>Actinomycetota</taxon>
        <taxon>Actinomycetes</taxon>
        <taxon>Micrococcales</taxon>
        <taxon>Brevibacteriaceae</taxon>
        <taxon>Brevibacterium</taxon>
    </lineage>
</organism>
<sequence>MLPDGLSMLWENDDSAAALTDRFGFRDLRHAESWLRETLRDVWDIDIDRCTRIAISDHNAIGWVTTRRHDRLVVKWSMETGLFDRLHATTTVLSHLSETGAPVAPPVHNRDGSVRTVVDGPRCPLSVAVLPELAGQWLDTTDLDAVAAAGRALAELHNRLGEVIDVPAPLARGEVPRRSAVGVSAAEPEDMRGRIRSWLAQGGESLAPQASAALADLLESAPALEDAPQLIHRDFRAANILVEGCAVTAILDFDEMTVDHRIRDLAQASVYLGTLFHDWAPTERAAQIALCEGYESVRPLGLAESVWFPIILLWQSIAAVGAQGGAPGWVDAADALAEELTPER</sequence>
<reference evidence="3" key="1">
    <citation type="submission" date="2022-03" db="EMBL/GenBank/DDBJ databases">
        <title>Brevibacterium spongiae sp. nov., isolated from marine sponge.</title>
        <authorList>
            <person name="Li Z."/>
            <person name="Zhang M."/>
        </authorList>
    </citation>
    <scope>NUCLEOTIDE SEQUENCE</scope>
    <source>
        <strain evidence="3">WHS-Z9</strain>
    </source>
</reference>
<dbReference type="Proteomes" id="UP001064879">
    <property type="component" value="Chromosome"/>
</dbReference>
<evidence type="ECO:0000313" key="3">
    <source>
        <dbReference type="EMBL" id="UVI35116.1"/>
    </source>
</evidence>
<name>A0ABY5SPR4_9MICO</name>
<dbReference type="Gene3D" id="3.90.1200.10">
    <property type="match status" value="1"/>
</dbReference>
<protein>
    <submittedName>
        <fullName evidence="3">Phosphotransferase</fullName>
    </submittedName>
</protein>
<feature type="domain" description="Aminoglycoside phosphotransferase" evidence="2">
    <location>
        <begin position="63"/>
        <end position="300"/>
    </location>
</feature>
<dbReference type="InterPro" id="IPR050249">
    <property type="entry name" value="Pseudomonas-type_ThrB"/>
</dbReference>
<keyword evidence="4" id="KW-1185">Reference proteome</keyword>
<dbReference type="SUPFAM" id="SSF56112">
    <property type="entry name" value="Protein kinase-like (PK-like)"/>
    <property type="match status" value="1"/>
</dbReference>